<organism evidence="1 2">
    <name type="scientific">Amycolatopsis sulphurea</name>
    <dbReference type="NCBI Taxonomy" id="76022"/>
    <lineage>
        <taxon>Bacteria</taxon>
        <taxon>Bacillati</taxon>
        <taxon>Actinomycetota</taxon>
        <taxon>Actinomycetes</taxon>
        <taxon>Pseudonocardiales</taxon>
        <taxon>Pseudonocardiaceae</taxon>
        <taxon>Amycolatopsis</taxon>
    </lineage>
</organism>
<dbReference type="EMBL" id="PDJK01000002">
    <property type="protein sequence ID" value="PFG46967.1"/>
    <property type="molecule type" value="Genomic_DNA"/>
</dbReference>
<proteinExistence type="predicted"/>
<keyword evidence="2" id="KW-1185">Reference proteome</keyword>
<evidence type="ECO:0000313" key="2">
    <source>
        <dbReference type="Proteomes" id="UP000243542"/>
    </source>
</evidence>
<accession>A0A2A9F6D8</accession>
<sequence length="82" mass="8590">MVRESRARGVKGVAAWAAAVTMTAAIALISAGVAHGGIAARDGGPSEPSSLIEDYNYPDRDAILAHKEGYSGSRIEVQSDYR</sequence>
<dbReference type="Proteomes" id="UP000243542">
    <property type="component" value="Unassembled WGS sequence"/>
</dbReference>
<reference evidence="1 2" key="1">
    <citation type="submission" date="2017-10" db="EMBL/GenBank/DDBJ databases">
        <title>Sequencing the genomes of 1000 actinobacteria strains.</title>
        <authorList>
            <person name="Klenk H.-P."/>
        </authorList>
    </citation>
    <scope>NUCLEOTIDE SEQUENCE [LARGE SCALE GENOMIC DNA]</scope>
    <source>
        <strain evidence="1 2">DSM 46092</strain>
    </source>
</reference>
<protein>
    <submittedName>
        <fullName evidence="1">Uncharacterized protein</fullName>
    </submittedName>
</protein>
<gene>
    <name evidence="1" type="ORF">ATK36_1973</name>
</gene>
<dbReference type="AlphaFoldDB" id="A0A2A9F6D8"/>
<evidence type="ECO:0000313" key="1">
    <source>
        <dbReference type="EMBL" id="PFG46967.1"/>
    </source>
</evidence>
<comment type="caution">
    <text evidence="1">The sequence shown here is derived from an EMBL/GenBank/DDBJ whole genome shotgun (WGS) entry which is preliminary data.</text>
</comment>
<name>A0A2A9F6D8_9PSEU</name>